<gene>
    <name evidence="1" type="ORF">E2C01_013264</name>
</gene>
<keyword evidence="2" id="KW-1185">Reference proteome</keyword>
<evidence type="ECO:0000313" key="2">
    <source>
        <dbReference type="Proteomes" id="UP000324222"/>
    </source>
</evidence>
<reference evidence="1 2" key="1">
    <citation type="submission" date="2019-05" db="EMBL/GenBank/DDBJ databases">
        <title>Another draft genome of Portunus trituberculatus and its Hox gene families provides insights of decapod evolution.</title>
        <authorList>
            <person name="Jeong J.-H."/>
            <person name="Song I."/>
            <person name="Kim S."/>
            <person name="Choi T."/>
            <person name="Kim D."/>
            <person name="Ryu S."/>
            <person name="Kim W."/>
        </authorList>
    </citation>
    <scope>NUCLEOTIDE SEQUENCE [LARGE SCALE GENOMIC DNA]</scope>
    <source>
        <tissue evidence="1">Muscle</tissue>
    </source>
</reference>
<proteinExistence type="predicted"/>
<sequence>MGTKKCKEQLLDPIWEMVTSSLKEVRVPLEWKRANIIPNIQRRKVN</sequence>
<dbReference type="Proteomes" id="UP000324222">
    <property type="component" value="Unassembled WGS sequence"/>
</dbReference>
<protein>
    <submittedName>
        <fullName evidence="1">Uncharacterized protein</fullName>
    </submittedName>
</protein>
<evidence type="ECO:0000313" key="1">
    <source>
        <dbReference type="EMBL" id="MPC20324.1"/>
    </source>
</evidence>
<dbReference type="EMBL" id="VSRR010000859">
    <property type="protein sequence ID" value="MPC20324.1"/>
    <property type="molecule type" value="Genomic_DNA"/>
</dbReference>
<comment type="caution">
    <text evidence="1">The sequence shown here is derived from an EMBL/GenBank/DDBJ whole genome shotgun (WGS) entry which is preliminary data.</text>
</comment>
<organism evidence="1 2">
    <name type="scientific">Portunus trituberculatus</name>
    <name type="common">Swimming crab</name>
    <name type="synonym">Neptunus trituberculatus</name>
    <dbReference type="NCBI Taxonomy" id="210409"/>
    <lineage>
        <taxon>Eukaryota</taxon>
        <taxon>Metazoa</taxon>
        <taxon>Ecdysozoa</taxon>
        <taxon>Arthropoda</taxon>
        <taxon>Crustacea</taxon>
        <taxon>Multicrustacea</taxon>
        <taxon>Malacostraca</taxon>
        <taxon>Eumalacostraca</taxon>
        <taxon>Eucarida</taxon>
        <taxon>Decapoda</taxon>
        <taxon>Pleocyemata</taxon>
        <taxon>Brachyura</taxon>
        <taxon>Eubrachyura</taxon>
        <taxon>Portunoidea</taxon>
        <taxon>Portunidae</taxon>
        <taxon>Portuninae</taxon>
        <taxon>Portunus</taxon>
    </lineage>
</organism>
<name>A0A5B7DGK0_PORTR</name>
<dbReference type="AlphaFoldDB" id="A0A5B7DGK0"/>
<accession>A0A5B7DGK0</accession>